<feature type="region of interest" description="Disordered" evidence="2">
    <location>
        <begin position="48"/>
        <end position="95"/>
    </location>
</feature>
<evidence type="ECO:0000313" key="4">
    <source>
        <dbReference type="Ensembl" id="ENSTMTP00000013776.1"/>
    </source>
</evidence>
<dbReference type="InParanoid" id="A0A674IW92"/>
<dbReference type="PROSITE" id="PS50212">
    <property type="entry name" value="RASGEF_NTER"/>
    <property type="match status" value="1"/>
</dbReference>
<reference evidence="4" key="2">
    <citation type="submission" date="2025-09" db="UniProtKB">
        <authorList>
            <consortium name="Ensembl"/>
        </authorList>
    </citation>
    <scope>IDENTIFICATION</scope>
</reference>
<evidence type="ECO:0000313" key="5">
    <source>
        <dbReference type="Proteomes" id="UP000472274"/>
    </source>
</evidence>
<protein>
    <recommendedName>
        <fullName evidence="3">N-terminal Ras-GEF domain-containing protein</fullName>
    </recommendedName>
</protein>
<dbReference type="InterPro" id="IPR000651">
    <property type="entry name" value="Ras-like_Gua-exchang_fac_N"/>
</dbReference>
<accession>A0A674IW92</accession>
<dbReference type="Ensembl" id="ENSTMTT00000014252.1">
    <property type="protein sequence ID" value="ENSTMTP00000013776.1"/>
    <property type="gene ID" value="ENSTMTG00000010022.1"/>
</dbReference>
<dbReference type="PANTHER" id="PTHR46793:SF3">
    <property type="entry name" value="RIKEN CDNA 4930596D02 GENE"/>
    <property type="match status" value="1"/>
</dbReference>
<evidence type="ECO:0000256" key="1">
    <source>
        <dbReference type="PROSITE-ProRule" id="PRU00135"/>
    </source>
</evidence>
<dbReference type="CDD" id="cd06224">
    <property type="entry name" value="REM"/>
    <property type="match status" value="1"/>
</dbReference>
<keyword evidence="1" id="KW-0344">Guanine-nucleotide releasing factor</keyword>
<dbReference type="Gene3D" id="1.20.870.10">
    <property type="entry name" value="Son of sevenless (SoS) protein Chain: S domain 1"/>
    <property type="match status" value="1"/>
</dbReference>
<dbReference type="PANTHER" id="PTHR46793">
    <property type="entry name" value="1700018F24RIK PROTEIN-RELATED-RELATED"/>
    <property type="match status" value="1"/>
</dbReference>
<reference evidence="4" key="1">
    <citation type="submission" date="2025-08" db="UniProtKB">
        <authorList>
            <consortium name="Ensembl"/>
        </authorList>
    </citation>
    <scope>IDENTIFICATION</scope>
</reference>
<dbReference type="InterPro" id="IPR023578">
    <property type="entry name" value="Ras_GEF_dom_sf"/>
</dbReference>
<dbReference type="SMART" id="SM00229">
    <property type="entry name" value="RasGEFN"/>
    <property type="match status" value="1"/>
</dbReference>
<dbReference type="SUPFAM" id="SSF48366">
    <property type="entry name" value="Ras GEF"/>
    <property type="match status" value="1"/>
</dbReference>
<name>A0A674IW92_9SAUR</name>
<dbReference type="Pfam" id="PF00618">
    <property type="entry name" value="RasGEF_N"/>
    <property type="match status" value="1"/>
</dbReference>
<dbReference type="AlphaFoldDB" id="A0A674IW92"/>
<evidence type="ECO:0000259" key="3">
    <source>
        <dbReference type="PROSITE" id="PS50212"/>
    </source>
</evidence>
<organism evidence="4 5">
    <name type="scientific">Terrapene triunguis</name>
    <name type="common">Three-toed box turtle</name>
    <dbReference type="NCBI Taxonomy" id="2587831"/>
    <lineage>
        <taxon>Eukaryota</taxon>
        <taxon>Metazoa</taxon>
        <taxon>Chordata</taxon>
        <taxon>Craniata</taxon>
        <taxon>Vertebrata</taxon>
        <taxon>Euteleostomi</taxon>
        <taxon>Archelosauria</taxon>
        <taxon>Testudinata</taxon>
        <taxon>Testudines</taxon>
        <taxon>Cryptodira</taxon>
        <taxon>Durocryptodira</taxon>
        <taxon>Testudinoidea</taxon>
        <taxon>Emydidae</taxon>
        <taxon>Terrapene</taxon>
    </lineage>
</organism>
<keyword evidence="5" id="KW-1185">Reference proteome</keyword>
<sequence length="262" mass="27221">SVPRLGPAPCCLLRLQLRISLSLQPLTPLCPSPPIQLRALSLPGPWLRSQAGSGFPPSPAQRAQPGPGAQQGAGARGAKGPSHPQPGTQPPVTLTEEAEEGVIYTVTTRQSGGAQPGAPGGAGSQARSLKAGSLVRLVRHLLEAQTLGDAAYVPAFLVTYRVFTRPPTVLGLLLDRLEEVGALELRPVSPETAELQRAFSSVMCSWLDGYPEDFGGALDPGLVERLGRSLQCALGQGSEAERRLLALRGVPGGPSNGGEGGW</sequence>
<dbReference type="Proteomes" id="UP000472274">
    <property type="component" value="Unplaced"/>
</dbReference>
<dbReference type="GO" id="GO:0005085">
    <property type="term" value="F:guanyl-nucleotide exchange factor activity"/>
    <property type="evidence" value="ECO:0007669"/>
    <property type="project" value="UniProtKB-KW"/>
</dbReference>
<feature type="domain" description="N-terminal Ras-GEF" evidence="3">
    <location>
        <begin position="125"/>
        <end position="252"/>
    </location>
</feature>
<proteinExistence type="predicted"/>
<evidence type="ECO:0000256" key="2">
    <source>
        <dbReference type="SAM" id="MobiDB-lite"/>
    </source>
</evidence>